<keyword evidence="1" id="KW-0433">Leucine-rich repeat</keyword>
<protein>
    <recommendedName>
        <fullName evidence="3">C-JID domain-containing protein</fullName>
    </recommendedName>
</protein>
<dbReference type="InterPro" id="IPR045344">
    <property type="entry name" value="C-JID"/>
</dbReference>
<comment type="caution">
    <text evidence="4">The sequence shown here is derived from an EMBL/GenBank/DDBJ whole genome shotgun (WGS) entry which is preliminary data.</text>
</comment>
<feature type="domain" description="C-JID" evidence="3">
    <location>
        <begin position="121"/>
        <end position="207"/>
    </location>
</feature>
<accession>A0A9J5WDR6</accession>
<evidence type="ECO:0000313" key="5">
    <source>
        <dbReference type="Proteomes" id="UP000824120"/>
    </source>
</evidence>
<keyword evidence="5" id="KW-1185">Reference proteome</keyword>
<evidence type="ECO:0000259" key="3">
    <source>
        <dbReference type="Pfam" id="PF20160"/>
    </source>
</evidence>
<dbReference type="AlphaFoldDB" id="A0A9J5WDR6"/>
<reference evidence="4 5" key="1">
    <citation type="submission" date="2020-09" db="EMBL/GenBank/DDBJ databases">
        <title>De no assembly of potato wild relative species, Solanum commersonii.</title>
        <authorList>
            <person name="Cho K."/>
        </authorList>
    </citation>
    <scope>NUCLEOTIDE SEQUENCE [LARGE SCALE GENOMIC DNA]</scope>
    <source>
        <strain evidence="4">LZ3.2</strain>
        <tissue evidence="4">Leaf</tissue>
    </source>
</reference>
<dbReference type="OrthoDB" id="1302218at2759"/>
<dbReference type="EMBL" id="JACXVP010000012">
    <property type="protein sequence ID" value="KAG5573867.1"/>
    <property type="molecule type" value="Genomic_DNA"/>
</dbReference>
<evidence type="ECO:0000313" key="4">
    <source>
        <dbReference type="EMBL" id="KAG5573867.1"/>
    </source>
</evidence>
<gene>
    <name evidence="4" type="ORF">H5410_063633</name>
</gene>
<dbReference type="Pfam" id="PF20160">
    <property type="entry name" value="C-JID"/>
    <property type="match status" value="1"/>
</dbReference>
<keyword evidence="2" id="KW-0677">Repeat</keyword>
<evidence type="ECO:0000256" key="1">
    <source>
        <dbReference type="ARBA" id="ARBA00022614"/>
    </source>
</evidence>
<evidence type="ECO:0000256" key="2">
    <source>
        <dbReference type="ARBA" id="ARBA00022737"/>
    </source>
</evidence>
<dbReference type="Gene3D" id="3.80.10.10">
    <property type="entry name" value="Ribonuclease Inhibitor"/>
    <property type="match status" value="1"/>
</dbReference>
<organism evidence="4 5">
    <name type="scientific">Solanum commersonii</name>
    <name type="common">Commerson's wild potato</name>
    <name type="synonym">Commerson's nightshade</name>
    <dbReference type="NCBI Taxonomy" id="4109"/>
    <lineage>
        <taxon>Eukaryota</taxon>
        <taxon>Viridiplantae</taxon>
        <taxon>Streptophyta</taxon>
        <taxon>Embryophyta</taxon>
        <taxon>Tracheophyta</taxon>
        <taxon>Spermatophyta</taxon>
        <taxon>Magnoliopsida</taxon>
        <taxon>eudicotyledons</taxon>
        <taxon>Gunneridae</taxon>
        <taxon>Pentapetalae</taxon>
        <taxon>asterids</taxon>
        <taxon>lamiids</taxon>
        <taxon>Solanales</taxon>
        <taxon>Solanaceae</taxon>
        <taxon>Solanoideae</taxon>
        <taxon>Solaneae</taxon>
        <taxon>Solanum</taxon>
    </lineage>
</organism>
<name>A0A9J5WDR6_SOLCO</name>
<dbReference type="SUPFAM" id="SSF52047">
    <property type="entry name" value="RNI-like"/>
    <property type="match status" value="1"/>
</dbReference>
<sequence length="208" mass="23959">MSGLPEVLGSLHSLKNLCLSRSNISCLPKNINKLSRVHFLNIQFCENLNELPSGELPPNLTLYRLVISNCGAVSSEQVNVFLHHFLRTCIQCDFNQRDYFIISFPGGVKILELFDYDRFVNQKEISIDLNPSWYTDKFMGFWICYGPTTVNSGLEATLVCKSDPERKYSFKYNNNNFRFNEPFICCLYIPFETLWNGEGNKEGKNPNI</sequence>
<proteinExistence type="predicted"/>
<dbReference type="Proteomes" id="UP000824120">
    <property type="component" value="Chromosome 12"/>
</dbReference>
<dbReference type="InterPro" id="IPR032675">
    <property type="entry name" value="LRR_dom_sf"/>
</dbReference>